<keyword evidence="5" id="KW-1185">Reference proteome</keyword>
<dbReference type="Gene3D" id="1.20.120.160">
    <property type="entry name" value="HPT domain"/>
    <property type="match status" value="1"/>
</dbReference>
<dbReference type="InterPro" id="IPR008207">
    <property type="entry name" value="Sig_transdc_His_kin_Hpt_dom"/>
</dbReference>
<dbReference type="GO" id="GO:0000160">
    <property type="term" value="P:phosphorelay signal transduction system"/>
    <property type="evidence" value="ECO:0007669"/>
    <property type="project" value="UniProtKB-KW"/>
</dbReference>
<evidence type="ECO:0000313" key="4">
    <source>
        <dbReference type="EMBL" id="KXB30332.1"/>
    </source>
</evidence>
<dbReference type="GO" id="GO:0004672">
    <property type="term" value="F:protein kinase activity"/>
    <property type="evidence" value="ECO:0007669"/>
    <property type="project" value="UniProtKB-ARBA"/>
</dbReference>
<name>A0A133XHA8_9RHOO</name>
<comment type="caution">
    <text evidence="4">The sequence shown here is derived from an EMBL/GenBank/DDBJ whole genome shotgun (WGS) entry which is preliminary data.</text>
</comment>
<dbReference type="InterPro" id="IPR036641">
    <property type="entry name" value="HPT_dom_sf"/>
</dbReference>
<evidence type="ECO:0000313" key="5">
    <source>
        <dbReference type="Proteomes" id="UP000070186"/>
    </source>
</evidence>
<keyword evidence="2" id="KW-0597">Phosphoprotein</keyword>
<evidence type="ECO:0000256" key="1">
    <source>
        <dbReference type="ARBA" id="ARBA00023012"/>
    </source>
</evidence>
<accession>A0A133XHA8</accession>
<evidence type="ECO:0000256" key="2">
    <source>
        <dbReference type="PROSITE-ProRule" id="PRU00110"/>
    </source>
</evidence>
<protein>
    <recommendedName>
        <fullName evidence="3">HPt domain-containing protein</fullName>
    </recommendedName>
</protein>
<keyword evidence="1" id="KW-0902">Two-component regulatory system</keyword>
<dbReference type="SUPFAM" id="SSF47226">
    <property type="entry name" value="Histidine-containing phosphotransfer domain, HPT domain"/>
    <property type="match status" value="1"/>
</dbReference>
<dbReference type="Proteomes" id="UP000070186">
    <property type="component" value="Unassembled WGS sequence"/>
</dbReference>
<dbReference type="EMBL" id="LODL01000021">
    <property type="protein sequence ID" value="KXB30332.1"/>
    <property type="molecule type" value="Genomic_DNA"/>
</dbReference>
<organism evidence="4 5">
    <name type="scientific">Dechloromonas denitrificans</name>
    <dbReference type="NCBI Taxonomy" id="281362"/>
    <lineage>
        <taxon>Bacteria</taxon>
        <taxon>Pseudomonadati</taxon>
        <taxon>Pseudomonadota</taxon>
        <taxon>Betaproteobacteria</taxon>
        <taxon>Rhodocyclales</taxon>
        <taxon>Azonexaceae</taxon>
        <taxon>Dechloromonas</taxon>
    </lineage>
</organism>
<proteinExistence type="predicted"/>
<dbReference type="PROSITE" id="PS50894">
    <property type="entry name" value="HPT"/>
    <property type="match status" value="1"/>
</dbReference>
<dbReference type="Pfam" id="PF01627">
    <property type="entry name" value="Hpt"/>
    <property type="match status" value="1"/>
</dbReference>
<feature type="modified residue" description="Phosphohistidine" evidence="2">
    <location>
        <position position="73"/>
    </location>
</feature>
<evidence type="ECO:0000259" key="3">
    <source>
        <dbReference type="PROSITE" id="PS50894"/>
    </source>
</evidence>
<sequence length="145" mass="15507">MQTKRSLAMTYPMEPGSSFKTINLDYLLTNLGGNAGAAKRLVGMYLSNQPTLLDSLDQGISNADLRAIKQAVHDIRGSCVLFSANACLVLARRIEDGLRQMAPDTLPGGVLNDDLMADCLSLRQAVVAMGDELRTVLAVELPGAD</sequence>
<reference evidence="4 5" key="1">
    <citation type="submission" date="2015-12" db="EMBL/GenBank/DDBJ databases">
        <title>Nitrous oxide reduction kinetics distinguish bacteria harboring typical versus atypical NosZ.</title>
        <authorList>
            <person name="Yoon S."/>
            <person name="Nissen S."/>
            <person name="Park D."/>
            <person name="Sanford R.A."/>
            <person name="Loeffler F.E."/>
        </authorList>
    </citation>
    <scope>NUCLEOTIDE SEQUENCE [LARGE SCALE GENOMIC DNA]</scope>
    <source>
        <strain evidence="4 5">ATCC BAA-841</strain>
    </source>
</reference>
<dbReference type="AlphaFoldDB" id="A0A133XHA8"/>
<feature type="domain" description="HPt" evidence="3">
    <location>
        <begin position="34"/>
        <end position="133"/>
    </location>
</feature>
<gene>
    <name evidence="4" type="ORF">AT959_13360</name>
</gene>